<dbReference type="AlphaFoldDB" id="A0A7I4Y1U2"/>
<evidence type="ECO:0000313" key="2">
    <source>
        <dbReference type="WBParaSite" id="HCON_00043700-00001"/>
    </source>
</evidence>
<evidence type="ECO:0000313" key="1">
    <source>
        <dbReference type="Proteomes" id="UP000025227"/>
    </source>
</evidence>
<organism evidence="1 2">
    <name type="scientific">Haemonchus contortus</name>
    <name type="common">Barber pole worm</name>
    <dbReference type="NCBI Taxonomy" id="6289"/>
    <lineage>
        <taxon>Eukaryota</taxon>
        <taxon>Metazoa</taxon>
        <taxon>Ecdysozoa</taxon>
        <taxon>Nematoda</taxon>
        <taxon>Chromadorea</taxon>
        <taxon>Rhabditida</taxon>
        <taxon>Rhabditina</taxon>
        <taxon>Rhabditomorpha</taxon>
        <taxon>Strongyloidea</taxon>
        <taxon>Trichostrongylidae</taxon>
        <taxon>Haemonchus</taxon>
    </lineage>
</organism>
<keyword evidence="1" id="KW-1185">Reference proteome</keyword>
<reference evidence="2" key="1">
    <citation type="submission" date="2020-12" db="UniProtKB">
        <authorList>
            <consortium name="WormBaseParasite"/>
        </authorList>
    </citation>
    <scope>IDENTIFICATION</scope>
    <source>
        <strain evidence="2">MHco3</strain>
    </source>
</reference>
<dbReference type="WBParaSite" id="HCON_00043700-00001">
    <property type="protein sequence ID" value="HCON_00043700-00001"/>
    <property type="gene ID" value="HCON_00043700"/>
</dbReference>
<protein>
    <submittedName>
        <fullName evidence="2">Transposase</fullName>
    </submittedName>
</protein>
<dbReference type="Proteomes" id="UP000025227">
    <property type="component" value="Unplaced"/>
</dbReference>
<name>A0A7I4Y1U2_HAECO</name>
<proteinExistence type="predicted"/>
<sequence>MRCSNDRWTRAITNWISRDNKRTPGRPPTRCSDFFTKALSERNVGPRVPEARSIHWTTPARDRDDWRRYRRPLEEVDDQRDGR</sequence>
<accession>A0A7I4Y1U2</accession>